<reference evidence="2" key="1">
    <citation type="journal article" date="2016" name="Proc. Natl. Acad. Sci. U.S.A.">
        <title>Comparative genomics of biotechnologically important yeasts.</title>
        <authorList>
            <person name="Riley R."/>
            <person name="Haridas S."/>
            <person name="Wolfe K.H."/>
            <person name="Lopes M.R."/>
            <person name="Hittinger C.T."/>
            <person name="Goeker M."/>
            <person name="Salamov A.A."/>
            <person name="Wisecaver J.H."/>
            <person name="Long T.M."/>
            <person name="Calvey C.H."/>
            <person name="Aerts A.L."/>
            <person name="Barry K.W."/>
            <person name="Choi C."/>
            <person name="Clum A."/>
            <person name="Coughlan A.Y."/>
            <person name="Deshpande S."/>
            <person name="Douglass A.P."/>
            <person name="Hanson S.J."/>
            <person name="Klenk H.-P."/>
            <person name="LaButti K.M."/>
            <person name="Lapidus A."/>
            <person name="Lindquist E.A."/>
            <person name="Lipzen A.M."/>
            <person name="Meier-Kolthoff J.P."/>
            <person name="Ohm R.A."/>
            <person name="Otillar R.P."/>
            <person name="Pangilinan J.L."/>
            <person name="Peng Y."/>
            <person name="Rokas A."/>
            <person name="Rosa C.A."/>
            <person name="Scheuner C."/>
            <person name="Sibirny A.A."/>
            <person name="Slot J.C."/>
            <person name="Stielow J.B."/>
            <person name="Sun H."/>
            <person name="Kurtzman C.P."/>
            <person name="Blackwell M."/>
            <person name="Grigoriev I.V."/>
            <person name="Jeffries T.W."/>
        </authorList>
    </citation>
    <scope>NUCLEOTIDE SEQUENCE [LARGE SCALE GENOMIC DNA]</scope>
    <source>
        <strain evidence="2">NRRL Y-1626</strain>
    </source>
</reference>
<dbReference type="Proteomes" id="UP000092321">
    <property type="component" value="Unassembled WGS sequence"/>
</dbReference>
<comment type="caution">
    <text evidence="1">The sequence shown here is derived from an EMBL/GenBank/DDBJ whole genome shotgun (WGS) entry which is preliminary data.</text>
</comment>
<dbReference type="AlphaFoldDB" id="A0A1B7T8I7"/>
<sequence length="278" mass="31491">MHNSKEFNCFASEENYLIDPEEVSTPLNQIIDPNTLDINNDLYEKRSLLLNHSNDCVENEDAEYYGNNNTYQNTDALKNPISPLTHKTSNQNNEIDLYSQFIIKNSQLHSKDENTETTLPSNSHTNNSNNNLFNYQFNMENLVADHSKNGICSSPIVERTPYNKNVDRKFSVCCSEDSAITLINDISDLNFATNNNNNVLLNGLQAQSFKPTIGNILGFELDNKISITSQDFKSFWTDNSCDVIDTPKKRKIATTLSNKRNKPASNVFTLQSPIQFSP</sequence>
<evidence type="ECO:0000313" key="2">
    <source>
        <dbReference type="Proteomes" id="UP000092321"/>
    </source>
</evidence>
<organism evidence="1 2">
    <name type="scientific">Hanseniaspora valbyensis NRRL Y-1626</name>
    <dbReference type="NCBI Taxonomy" id="766949"/>
    <lineage>
        <taxon>Eukaryota</taxon>
        <taxon>Fungi</taxon>
        <taxon>Dikarya</taxon>
        <taxon>Ascomycota</taxon>
        <taxon>Saccharomycotina</taxon>
        <taxon>Saccharomycetes</taxon>
        <taxon>Saccharomycodales</taxon>
        <taxon>Saccharomycodaceae</taxon>
        <taxon>Hanseniaspora</taxon>
    </lineage>
</organism>
<name>A0A1B7T8I7_9ASCO</name>
<evidence type="ECO:0000313" key="1">
    <source>
        <dbReference type="EMBL" id="OBA25030.1"/>
    </source>
</evidence>
<protein>
    <submittedName>
        <fullName evidence="1">Uncharacterized protein</fullName>
    </submittedName>
</protein>
<accession>A0A1B7T8I7</accession>
<gene>
    <name evidence="1" type="ORF">HANVADRAFT_54167</name>
</gene>
<keyword evidence="2" id="KW-1185">Reference proteome</keyword>
<proteinExistence type="predicted"/>
<dbReference type="EMBL" id="LXPE01000280">
    <property type="protein sequence ID" value="OBA25030.1"/>
    <property type="molecule type" value="Genomic_DNA"/>
</dbReference>